<protein>
    <submittedName>
        <fullName evidence="1">HAD-IA family hydrolase</fullName>
    </submittedName>
</protein>
<organism evidence="1 2">
    <name type="scientific">Iamia majanohamensis</name>
    <dbReference type="NCBI Taxonomy" id="467976"/>
    <lineage>
        <taxon>Bacteria</taxon>
        <taxon>Bacillati</taxon>
        <taxon>Actinomycetota</taxon>
        <taxon>Acidimicrobiia</taxon>
        <taxon>Acidimicrobiales</taxon>
        <taxon>Iamiaceae</taxon>
        <taxon>Iamia</taxon>
    </lineage>
</organism>
<sequence length="220" mass="22855">MTAVLFGSISTLVDTSELQREAFNRAFAAHDLDWTWERDEYRDLLATSGGRDRVAAYAEERGADVDADAVHATKTRLFQELLADEPPPLRPGVAEAIDAAREQGHPVGVVTTTSPENVAAVLAAAGLADAPLTVVLDAEAVATPKPDPAAYLTALDRLGVEADDAVAVEDNLGGLASARAAGVACVAFPNANTADHDFEGAAVVVDRVELDGLLGAADAR</sequence>
<dbReference type="InterPro" id="IPR044999">
    <property type="entry name" value="CbbY-like"/>
</dbReference>
<dbReference type="Gene3D" id="1.10.150.240">
    <property type="entry name" value="Putative phosphatase, domain 2"/>
    <property type="match status" value="1"/>
</dbReference>
<accession>A0AAE9Y5W3</accession>
<dbReference type="PANTHER" id="PTHR42896:SF2">
    <property type="entry name" value="CBBY-LIKE PROTEIN"/>
    <property type="match status" value="1"/>
</dbReference>
<evidence type="ECO:0000313" key="2">
    <source>
        <dbReference type="Proteomes" id="UP001216390"/>
    </source>
</evidence>
<dbReference type="GO" id="GO:0016787">
    <property type="term" value="F:hydrolase activity"/>
    <property type="evidence" value="ECO:0007669"/>
    <property type="project" value="UniProtKB-KW"/>
</dbReference>
<dbReference type="InterPro" id="IPR006439">
    <property type="entry name" value="HAD-SF_hydro_IA"/>
</dbReference>
<dbReference type="NCBIfam" id="TIGR01509">
    <property type="entry name" value="HAD-SF-IA-v3"/>
    <property type="match status" value="1"/>
</dbReference>
<dbReference type="InterPro" id="IPR023198">
    <property type="entry name" value="PGP-like_dom2"/>
</dbReference>
<dbReference type="RefSeq" id="WP_272735616.1">
    <property type="nucleotide sequence ID" value="NZ_CP116942.1"/>
</dbReference>
<gene>
    <name evidence="1" type="ORF">PO878_16445</name>
</gene>
<dbReference type="Pfam" id="PF00702">
    <property type="entry name" value="Hydrolase"/>
    <property type="match status" value="1"/>
</dbReference>
<keyword evidence="2" id="KW-1185">Reference proteome</keyword>
<dbReference type="EMBL" id="CP116942">
    <property type="protein sequence ID" value="WCO66091.1"/>
    <property type="molecule type" value="Genomic_DNA"/>
</dbReference>
<dbReference type="PANTHER" id="PTHR42896">
    <property type="entry name" value="XYLULOSE-1,5-BISPHOSPHATE (XUBP) PHOSPHATASE"/>
    <property type="match status" value="1"/>
</dbReference>
<reference evidence="1" key="1">
    <citation type="submission" date="2023-01" db="EMBL/GenBank/DDBJ databases">
        <title>The diversity of Class Acidimicrobiia in South China Sea sediment environments and the proposal of Iamia marina sp. nov., a novel species of the genus Iamia.</title>
        <authorList>
            <person name="He Y."/>
            <person name="Tian X."/>
        </authorList>
    </citation>
    <scope>NUCLEOTIDE SEQUENCE</scope>
    <source>
        <strain evidence="1">DSM 19957</strain>
    </source>
</reference>
<dbReference type="InterPro" id="IPR023214">
    <property type="entry name" value="HAD_sf"/>
</dbReference>
<keyword evidence="1" id="KW-0378">Hydrolase</keyword>
<dbReference type="Gene3D" id="3.40.50.1000">
    <property type="entry name" value="HAD superfamily/HAD-like"/>
    <property type="match status" value="1"/>
</dbReference>
<name>A0AAE9Y5W3_9ACTN</name>
<dbReference type="InterPro" id="IPR036412">
    <property type="entry name" value="HAD-like_sf"/>
</dbReference>
<dbReference type="SUPFAM" id="SSF56784">
    <property type="entry name" value="HAD-like"/>
    <property type="match status" value="1"/>
</dbReference>
<dbReference type="KEGG" id="ima:PO878_16445"/>
<proteinExistence type="predicted"/>
<evidence type="ECO:0000313" key="1">
    <source>
        <dbReference type="EMBL" id="WCO66091.1"/>
    </source>
</evidence>
<dbReference type="Proteomes" id="UP001216390">
    <property type="component" value="Chromosome"/>
</dbReference>
<dbReference type="AlphaFoldDB" id="A0AAE9Y5W3"/>